<dbReference type="PATRIC" id="fig|28092.6.peg.5695"/>
<reference evidence="1 2" key="1">
    <citation type="submission" date="2015-03" db="EMBL/GenBank/DDBJ databases">
        <title>Draft Genome Sequence of Burkholderia andropogonis type strain ICMP2807, isolated from Sorghum bicolor.</title>
        <authorList>
            <person name="Lopes-Santos L."/>
            <person name="Castro D.B."/>
            <person name="Ottoboni L.M."/>
            <person name="Park D."/>
            <person name="Weirc B.S."/>
            <person name="Destefano S.A."/>
        </authorList>
    </citation>
    <scope>NUCLEOTIDE SEQUENCE [LARGE SCALE GENOMIC DNA]</scope>
    <source>
        <strain evidence="1 2">ICMP2807</strain>
    </source>
</reference>
<dbReference type="AlphaFoldDB" id="A0A0F5JTT2"/>
<sequence>MFIFVSLIDVDLGCEGNIAQNDAEGIIHVSPFGWRNTHARIPNGCGLNRYVLNEHAVRHRDCEVNR</sequence>
<name>A0A0F5JTT2_9BURK</name>
<accession>A0A0F5JTT2</accession>
<protein>
    <submittedName>
        <fullName evidence="1">Uncharacterized protein</fullName>
    </submittedName>
</protein>
<evidence type="ECO:0000313" key="2">
    <source>
        <dbReference type="Proteomes" id="UP000033618"/>
    </source>
</evidence>
<comment type="caution">
    <text evidence="1">The sequence shown here is derived from an EMBL/GenBank/DDBJ whole genome shotgun (WGS) entry which is preliminary data.</text>
</comment>
<dbReference type="Proteomes" id="UP000033618">
    <property type="component" value="Unassembled WGS sequence"/>
</dbReference>
<organism evidence="1 2">
    <name type="scientific">Robbsia andropogonis</name>
    <dbReference type="NCBI Taxonomy" id="28092"/>
    <lineage>
        <taxon>Bacteria</taxon>
        <taxon>Pseudomonadati</taxon>
        <taxon>Pseudomonadota</taxon>
        <taxon>Betaproteobacteria</taxon>
        <taxon>Burkholderiales</taxon>
        <taxon>Burkholderiaceae</taxon>
        <taxon>Robbsia</taxon>
    </lineage>
</organism>
<proteinExistence type="predicted"/>
<evidence type="ECO:0000313" key="1">
    <source>
        <dbReference type="EMBL" id="KKB61256.1"/>
    </source>
</evidence>
<dbReference type="EMBL" id="LAQU01000054">
    <property type="protein sequence ID" value="KKB61256.1"/>
    <property type="molecule type" value="Genomic_DNA"/>
</dbReference>
<gene>
    <name evidence="1" type="ORF">WM40_24230</name>
</gene>
<keyword evidence="2" id="KW-1185">Reference proteome</keyword>